<feature type="compositionally biased region" description="Polar residues" evidence="1">
    <location>
        <begin position="730"/>
        <end position="749"/>
    </location>
</feature>
<feature type="compositionally biased region" description="Basic residues" evidence="1">
    <location>
        <begin position="469"/>
        <end position="480"/>
    </location>
</feature>
<sequence>MMMEPPLDYYSYRDRRPSPDPPKPTRRKSKSFHFEEANFSGTTRRADVNNRRGSMDNPRRPKITSFHDDDGGGSFKRSERTGDSFDRRRRRDREYLRNGNSNSNNSSYNNNNNSNNNNSNNNNNSPPRDEHKRSYNANLDYNDRGASLERRSRDDYSYSRRDEPWNSQEQVQQQQQQLQQRRQLKTVIHACDDKTGKCLFHPHIVLRKKAIFGVLGGWVDVLRSCPECEEEDLRRLNSASGGFVDSNSGSGPLVSAGGGGSGAGRDRQSAQQPPTGAARRPRRRTLSPLNDKRDRTLSPQDRNNGRRDYYGESRNANAPSSQQQRRDRTLSPVDRTRRGMEAAPSQPYQQQPQNYRGTKQPILPKRGVPRPRSRTLSPIDQSRRRLGAFGKGKSRKGNYSYDSDSNESNASDSEHEEQDQKRRPPSHRGRNGSWRTKVGNNNNNSSSKVDRKGYDYNDDNTYDDGGRVKKEKRKKNKVRTKAKESDDNHTEDYISSYIVSGAVPGADTHRSTKNSKRRSMGGLNTSGNSSVGEWNLSDYAERGKKLAEKVMRKGKKKAKEGKNRTVAEDGLSDDERLDYLYNDYAGNDYEKSRPYSPKQRNNKQRPLDLSDKTQNASNDIVYPDEKYTPQSWRRKMEQPQPRDVPSFDDKYSKYEKSWSADGIRVHATNSNDKKEGDIEDQYAKALSLDGGIRIITRGELEVESSEFAWRQKQKYEHFVNDGGEVFDANGRNNSHSSNNQEDSSKASLNDNREKQTQFRQREVDRSHDNESRPQTEPSPPAPETLKGLSTSEGADNPLSASSDKFNSQDIEPSVPAIDKLLESIMHEYIDRQSSDPSGPIGDESSEDESSEASSSHRESTIPHAEEPNPINDGIHAKEEDIPLRDTNEKEAKLTEPNPEERPDQPEIKQPLPFPFPTKQECLPRVRSIGNLTIDLTALQATRPSKVEAKTVDVKPAVTVTSNVAPNDLSESESEESIKIDRAALQHPRRRDKTSDEKVKTFETSNLPWTGRFGESGMYTGLVNEQYQPHGKGTMLFDTGDVKKGHWKNGDFVRECGAFSDSENDDDDDDDDAGEGDLSSSMMDLNLSMASKYGRDRSRSRSKDCGEAPPPTPPPSYQIGEIAKHRDMIHESAEIQELVPKLKVDDGAFIRRSDGKWTYAVVKILETNDGKRAIRFTVNERNSSKSYVEKYWFTHIRPMKVVEQQQPPSDTASLGEREGRPKRRDPAGMISRQSSMTSLSSTTSEKEEEPTNRGISCPPTQNRLFGGRSRSRSRRRAVSFSPMRTLCSISESDMEDNDSDDDDNDSFAGNGKLEVTGLHTMARSRYTLRGIDP</sequence>
<feature type="compositionally biased region" description="Low complexity" evidence="1">
    <location>
        <begin position="1230"/>
        <end position="1242"/>
    </location>
</feature>
<feature type="compositionally biased region" description="Polar residues" evidence="1">
    <location>
        <begin position="787"/>
        <end position="810"/>
    </location>
</feature>
<feature type="compositionally biased region" description="Low complexity" evidence="1">
    <location>
        <begin position="98"/>
        <end position="125"/>
    </location>
</feature>
<feature type="compositionally biased region" description="Low complexity" evidence="1">
    <location>
        <begin position="168"/>
        <end position="177"/>
    </location>
</feature>
<proteinExistence type="predicted"/>
<feature type="compositionally biased region" description="Acidic residues" evidence="1">
    <location>
        <begin position="1291"/>
        <end position="1304"/>
    </location>
</feature>
<feature type="compositionally biased region" description="Polar residues" evidence="1">
    <location>
        <begin position="522"/>
        <end position="532"/>
    </location>
</feature>
<name>A0ABD3R026_9STRA</name>
<feature type="region of interest" description="Disordered" evidence="1">
    <location>
        <begin position="1200"/>
        <end position="1310"/>
    </location>
</feature>
<feature type="region of interest" description="Disordered" evidence="1">
    <location>
        <begin position="964"/>
        <end position="998"/>
    </location>
</feature>
<feature type="compositionally biased region" description="Basic and acidic residues" evidence="1">
    <location>
        <begin position="874"/>
        <end position="906"/>
    </location>
</feature>
<feature type="compositionally biased region" description="Acidic residues" evidence="1">
    <location>
        <begin position="1061"/>
        <end position="1074"/>
    </location>
</feature>
<evidence type="ECO:0000313" key="3">
    <source>
        <dbReference type="Proteomes" id="UP001516023"/>
    </source>
</evidence>
<keyword evidence="3" id="KW-1185">Reference proteome</keyword>
<feature type="region of interest" description="Disordered" evidence="1">
    <location>
        <begin position="551"/>
        <end position="573"/>
    </location>
</feature>
<feature type="region of interest" description="Disordered" evidence="1">
    <location>
        <begin position="1057"/>
        <end position="1117"/>
    </location>
</feature>
<evidence type="ECO:0000256" key="1">
    <source>
        <dbReference type="SAM" id="MobiDB-lite"/>
    </source>
</evidence>
<feature type="compositionally biased region" description="Basic and acidic residues" evidence="1">
    <location>
        <begin position="750"/>
        <end position="773"/>
    </location>
</feature>
<feature type="compositionally biased region" description="Basic and acidic residues" evidence="1">
    <location>
        <begin position="44"/>
        <end position="96"/>
    </location>
</feature>
<evidence type="ECO:0000313" key="2">
    <source>
        <dbReference type="EMBL" id="KAL3805945.1"/>
    </source>
</evidence>
<feature type="compositionally biased region" description="Basic and acidic residues" evidence="1">
    <location>
        <begin position="854"/>
        <end position="866"/>
    </location>
</feature>
<feature type="compositionally biased region" description="Basic and acidic residues" evidence="1">
    <location>
        <begin position="819"/>
        <end position="833"/>
    </location>
</feature>
<dbReference type="EMBL" id="JABMIG020000001">
    <property type="protein sequence ID" value="KAL3805945.1"/>
    <property type="molecule type" value="Genomic_DNA"/>
</dbReference>
<feature type="compositionally biased region" description="Basic and acidic residues" evidence="1">
    <location>
        <begin position="324"/>
        <end position="340"/>
    </location>
</feature>
<accession>A0ABD3R026</accession>
<dbReference type="Proteomes" id="UP001516023">
    <property type="component" value="Unassembled WGS sequence"/>
</dbReference>
<feature type="compositionally biased region" description="Basic and acidic residues" evidence="1">
    <location>
        <begin position="1092"/>
        <end position="1105"/>
    </location>
</feature>
<feature type="region of interest" description="Disordered" evidence="1">
    <location>
        <begin position="722"/>
        <end position="918"/>
    </location>
</feature>
<feature type="region of interest" description="Disordered" evidence="1">
    <location>
        <begin position="503"/>
        <end position="534"/>
    </location>
</feature>
<feature type="compositionally biased region" description="Basic and acidic residues" evidence="1">
    <location>
        <begin position="560"/>
        <end position="573"/>
    </location>
</feature>
<protein>
    <submittedName>
        <fullName evidence="2">Uncharacterized protein</fullName>
    </submittedName>
</protein>
<feature type="compositionally biased region" description="Polar residues" evidence="1">
    <location>
        <begin position="1202"/>
        <end position="1211"/>
    </location>
</feature>
<feature type="compositionally biased region" description="Polar residues" evidence="1">
    <location>
        <begin position="314"/>
        <end position="323"/>
    </location>
</feature>
<feature type="region of interest" description="Disordered" evidence="1">
    <location>
        <begin position="585"/>
        <end position="649"/>
    </location>
</feature>
<feature type="compositionally biased region" description="Basic and acidic residues" evidence="1">
    <location>
        <begin position="141"/>
        <end position="164"/>
    </location>
</feature>
<feature type="region of interest" description="Disordered" evidence="1">
    <location>
        <begin position="1"/>
        <end position="177"/>
    </location>
</feature>
<feature type="compositionally biased region" description="Low complexity" evidence="1">
    <location>
        <begin position="1"/>
        <end position="10"/>
    </location>
</feature>
<feature type="compositionally biased region" description="Low complexity" evidence="1">
    <location>
        <begin position="398"/>
        <end position="411"/>
    </location>
</feature>
<comment type="caution">
    <text evidence="2">The sequence shown here is derived from an EMBL/GenBank/DDBJ whole genome shotgun (WGS) entry which is preliminary data.</text>
</comment>
<organism evidence="2 3">
    <name type="scientific">Cyclotella cryptica</name>
    <dbReference type="NCBI Taxonomy" id="29204"/>
    <lineage>
        <taxon>Eukaryota</taxon>
        <taxon>Sar</taxon>
        <taxon>Stramenopiles</taxon>
        <taxon>Ochrophyta</taxon>
        <taxon>Bacillariophyta</taxon>
        <taxon>Coscinodiscophyceae</taxon>
        <taxon>Thalassiosirophycidae</taxon>
        <taxon>Stephanodiscales</taxon>
        <taxon>Stephanodiscaceae</taxon>
        <taxon>Cyclotella</taxon>
    </lineage>
</organism>
<reference evidence="2 3" key="1">
    <citation type="journal article" date="2020" name="G3 (Bethesda)">
        <title>Improved Reference Genome for Cyclotella cryptica CCMP332, a Model for Cell Wall Morphogenesis, Salinity Adaptation, and Lipid Production in Diatoms (Bacillariophyta).</title>
        <authorList>
            <person name="Roberts W.R."/>
            <person name="Downey K.M."/>
            <person name="Ruck E.C."/>
            <person name="Traller J.C."/>
            <person name="Alverson A.J."/>
        </authorList>
    </citation>
    <scope>NUCLEOTIDE SEQUENCE [LARGE SCALE GENOMIC DNA]</scope>
    <source>
        <strain evidence="2 3">CCMP332</strain>
    </source>
</reference>
<feature type="compositionally biased region" description="Low complexity" evidence="1">
    <location>
        <begin position="1075"/>
        <end position="1090"/>
    </location>
</feature>
<feature type="region of interest" description="Disordered" evidence="1">
    <location>
        <begin position="242"/>
        <end position="489"/>
    </location>
</feature>
<gene>
    <name evidence="2" type="ORF">HJC23_007906</name>
</gene>
<feature type="compositionally biased region" description="Low complexity" evidence="1">
    <location>
        <begin position="344"/>
        <end position="353"/>
    </location>
</feature>